<evidence type="ECO:0000256" key="2">
    <source>
        <dbReference type="ARBA" id="ARBA00022723"/>
    </source>
</evidence>
<evidence type="ECO:0000256" key="5">
    <source>
        <dbReference type="ARBA" id="ARBA00022833"/>
    </source>
</evidence>
<dbReference type="GO" id="GO:0000978">
    <property type="term" value="F:RNA polymerase II cis-regulatory region sequence-specific DNA binding"/>
    <property type="evidence" value="ECO:0007669"/>
    <property type="project" value="InterPro"/>
</dbReference>
<dbReference type="EMBL" id="MIKF01000025">
    <property type="protein sequence ID" value="RTE82566.1"/>
    <property type="molecule type" value="Genomic_DNA"/>
</dbReference>
<dbReference type="FunFam" id="3.30.160.60:FF:002343">
    <property type="entry name" value="Zinc finger protein 33A"/>
    <property type="match status" value="1"/>
</dbReference>
<evidence type="ECO:0000313" key="11">
    <source>
        <dbReference type="Proteomes" id="UP000287124"/>
    </source>
</evidence>
<evidence type="ECO:0000259" key="9">
    <source>
        <dbReference type="PROSITE" id="PS50157"/>
    </source>
</evidence>
<feature type="compositionally biased region" description="Polar residues" evidence="8">
    <location>
        <begin position="179"/>
        <end position="207"/>
    </location>
</feature>
<feature type="region of interest" description="Disordered" evidence="8">
    <location>
        <begin position="117"/>
        <end position="219"/>
    </location>
</feature>
<dbReference type="PROSITE" id="PS50157">
    <property type="entry name" value="ZINC_FINGER_C2H2_2"/>
    <property type="match status" value="2"/>
</dbReference>
<dbReference type="PANTHER" id="PTHR40626">
    <property type="entry name" value="MIP31509P"/>
    <property type="match status" value="1"/>
</dbReference>
<feature type="domain" description="C2H2-type" evidence="9">
    <location>
        <begin position="90"/>
        <end position="113"/>
    </location>
</feature>
<feature type="region of interest" description="Disordered" evidence="8">
    <location>
        <begin position="1"/>
        <end position="27"/>
    </location>
</feature>
<dbReference type="GO" id="GO:0005634">
    <property type="term" value="C:nucleus"/>
    <property type="evidence" value="ECO:0007669"/>
    <property type="project" value="UniProtKB-SubCell"/>
</dbReference>
<dbReference type="SMART" id="SM00355">
    <property type="entry name" value="ZnF_C2H2"/>
    <property type="match status" value="2"/>
</dbReference>
<gene>
    <name evidence="10" type="ORF">BHE90_002921</name>
</gene>
<dbReference type="GO" id="GO:0000785">
    <property type="term" value="C:chromatin"/>
    <property type="evidence" value="ECO:0007669"/>
    <property type="project" value="TreeGrafter"/>
</dbReference>
<feature type="domain" description="C2H2-type" evidence="9">
    <location>
        <begin position="62"/>
        <end position="89"/>
    </location>
</feature>
<comment type="caution">
    <text evidence="10">The sequence shown here is derived from an EMBL/GenBank/DDBJ whole genome shotgun (WGS) entry which is preliminary data.</text>
</comment>
<name>A0A430M3M2_9HYPO</name>
<dbReference type="PROSITE" id="PS00028">
    <property type="entry name" value="ZINC_FINGER_C2H2_1"/>
    <property type="match status" value="2"/>
</dbReference>
<reference evidence="10 11" key="1">
    <citation type="submission" date="2017-06" db="EMBL/GenBank/DDBJ databases">
        <title>Comparative genomic analysis of Ambrosia Fusariam Clade fungi.</title>
        <authorList>
            <person name="Stajich J.E."/>
            <person name="Carrillo J."/>
            <person name="Kijimoto T."/>
            <person name="Eskalen A."/>
            <person name="O'Donnell K."/>
            <person name="Kasson M."/>
        </authorList>
    </citation>
    <scope>NUCLEOTIDE SEQUENCE [LARGE SCALE GENOMIC DNA]</scope>
    <source>
        <strain evidence="10 11">UCR1854</strain>
    </source>
</reference>
<evidence type="ECO:0000256" key="1">
    <source>
        <dbReference type="ARBA" id="ARBA00004123"/>
    </source>
</evidence>
<keyword evidence="4 7" id="KW-0863">Zinc-finger</keyword>
<evidence type="ECO:0000256" key="3">
    <source>
        <dbReference type="ARBA" id="ARBA00022737"/>
    </source>
</evidence>
<comment type="subcellular location">
    <subcellularLocation>
        <location evidence="1">Nucleus</location>
    </subcellularLocation>
</comment>
<sequence length="829" mass="91856">MTTTSAEELTTDRQHDVMPIDAQSSRDSSGLFCNAVEYLREALVLIAIAMPSHTIRPRGRLRQCAYCDRVFTKEEHLRRHQRAHTGEKPFKCRTCGKSYARSDVLFRHLQTHSMGADISHRYSEASKGERPRDHIRRKSLDATVEECDSSTGGKEISIPTPERRSRAAIGTQIRRNDQRPSQAQSLPSAVPSSTLAPFHPQSPSQTMADPDTDTMMPSAESQIPDVSLEDSLGGVVFEDGDIMQLVPDLIPHGMAGSEASAESSNDRCAPDPLQLLHVDKPESPRQHMIQSQATRSIQDVESDQRESQLDHLPFEISQMLESQLDIELESAFQLADNNQQDCSRDNEDFEMFSLGGLSNDFQLSFNAMESMGYLDFTNSALPLSMASPGNKFVDSETTNRSPMLFSPGRVQHIQRDEIDECQAHMICAEMLRIADRQGLFAANEGDDPAIKLRQIPSDSGGLWKAWARVESIKRLIFCFTWLDMAYARLMKTAGVIDIDKMELHLPCDDELFDGSTTSASFLHAIQQGGQLTMPRINMSNIHATSPSTLNNSSAQILLRALYLKVMATRSRLMEKTPHPELRQASPIEAFAMDSKAKSILSDVLLLPATHGSILSGRNRMNALGWNYLCITLTADIDLLEIASGRDGLEAASAALVRVVEWSQSTSARRAVLHAAQVFDILDSSRIRESHLTRPDLVLFVSALVISQYVLVCNHNNVLPGVPAFELLQDIDWAQIRDEGLGAVTGNLLPTSPLEHPRAPAISNTAQSFLQKGGPISFGGEFQKFGHIAARRMARKFAHLMDGFGKWDGCSYSRLLRAMCGFVGEDDGEY</sequence>
<protein>
    <recommendedName>
        <fullName evidence="9">C2H2-type domain-containing protein</fullName>
    </recommendedName>
</protein>
<dbReference type="GO" id="GO:0008270">
    <property type="term" value="F:zinc ion binding"/>
    <property type="evidence" value="ECO:0007669"/>
    <property type="project" value="UniProtKB-KW"/>
</dbReference>
<keyword evidence="6" id="KW-0539">Nucleus</keyword>
<accession>A0A430M3M2</accession>
<dbReference type="Gene3D" id="3.30.160.60">
    <property type="entry name" value="Classic Zinc Finger"/>
    <property type="match status" value="2"/>
</dbReference>
<feature type="compositionally biased region" description="Basic and acidic residues" evidence="8">
    <location>
        <begin position="118"/>
        <end position="132"/>
    </location>
</feature>
<dbReference type="InterPro" id="IPR036236">
    <property type="entry name" value="Znf_C2H2_sf"/>
</dbReference>
<organism evidence="10 11">
    <name type="scientific">Fusarium euwallaceae</name>
    <dbReference type="NCBI Taxonomy" id="1147111"/>
    <lineage>
        <taxon>Eukaryota</taxon>
        <taxon>Fungi</taxon>
        <taxon>Dikarya</taxon>
        <taxon>Ascomycota</taxon>
        <taxon>Pezizomycotina</taxon>
        <taxon>Sordariomycetes</taxon>
        <taxon>Hypocreomycetidae</taxon>
        <taxon>Hypocreales</taxon>
        <taxon>Nectriaceae</taxon>
        <taxon>Fusarium</taxon>
        <taxon>Fusarium solani species complex</taxon>
    </lineage>
</organism>
<dbReference type="SUPFAM" id="SSF57667">
    <property type="entry name" value="beta-beta-alpha zinc fingers"/>
    <property type="match status" value="1"/>
</dbReference>
<keyword evidence="5" id="KW-0862">Zinc</keyword>
<evidence type="ECO:0000256" key="4">
    <source>
        <dbReference type="ARBA" id="ARBA00022771"/>
    </source>
</evidence>
<keyword evidence="11" id="KW-1185">Reference proteome</keyword>
<evidence type="ECO:0000256" key="7">
    <source>
        <dbReference type="PROSITE-ProRule" id="PRU00042"/>
    </source>
</evidence>
<dbReference type="Pfam" id="PF00096">
    <property type="entry name" value="zf-C2H2"/>
    <property type="match status" value="2"/>
</dbReference>
<keyword evidence="3" id="KW-0677">Repeat</keyword>
<evidence type="ECO:0000313" key="10">
    <source>
        <dbReference type="EMBL" id="RTE82566.1"/>
    </source>
</evidence>
<dbReference type="Proteomes" id="UP000287124">
    <property type="component" value="Unassembled WGS sequence"/>
</dbReference>
<keyword evidence="2" id="KW-0479">Metal-binding</keyword>
<dbReference type="PANTHER" id="PTHR40626:SF14">
    <property type="entry name" value="C2H2 TYPE ZINC FINGER DOMAIN PROTEIN (AFU_ORTHOLOGUE AFUA_1G02360)"/>
    <property type="match status" value="1"/>
</dbReference>
<dbReference type="AlphaFoldDB" id="A0A430M3M2"/>
<dbReference type="GO" id="GO:0000981">
    <property type="term" value="F:DNA-binding transcription factor activity, RNA polymerase II-specific"/>
    <property type="evidence" value="ECO:0007669"/>
    <property type="project" value="InterPro"/>
</dbReference>
<proteinExistence type="predicted"/>
<evidence type="ECO:0000256" key="8">
    <source>
        <dbReference type="SAM" id="MobiDB-lite"/>
    </source>
</evidence>
<dbReference type="InterPro" id="IPR051059">
    <property type="entry name" value="VerF-like"/>
</dbReference>
<evidence type="ECO:0000256" key="6">
    <source>
        <dbReference type="ARBA" id="ARBA00023242"/>
    </source>
</evidence>
<dbReference type="InterPro" id="IPR013087">
    <property type="entry name" value="Znf_C2H2_type"/>
</dbReference>